<feature type="compositionally biased region" description="Low complexity" evidence="5">
    <location>
        <begin position="560"/>
        <end position="578"/>
    </location>
</feature>
<evidence type="ECO:0000313" key="9">
    <source>
        <dbReference type="Proteomes" id="UP000660668"/>
    </source>
</evidence>
<dbReference type="PANTHER" id="PTHR11274">
    <property type="entry name" value="RAD25/XP-B DNA REPAIR HELICASE"/>
    <property type="match status" value="1"/>
</dbReference>
<feature type="region of interest" description="Disordered" evidence="5">
    <location>
        <begin position="88"/>
        <end position="112"/>
    </location>
</feature>
<dbReference type="SMART" id="SM00490">
    <property type="entry name" value="HELICc"/>
    <property type="match status" value="1"/>
</dbReference>
<dbReference type="GO" id="GO:0016787">
    <property type="term" value="F:hydrolase activity"/>
    <property type="evidence" value="ECO:0007669"/>
    <property type="project" value="UniProtKB-KW"/>
</dbReference>
<dbReference type="InterPro" id="IPR014001">
    <property type="entry name" value="Helicase_ATP-bd"/>
</dbReference>
<dbReference type="SUPFAM" id="SSF52540">
    <property type="entry name" value="P-loop containing nucleoside triphosphate hydrolases"/>
    <property type="match status" value="1"/>
</dbReference>
<proteinExistence type="predicted"/>
<evidence type="ECO:0000259" key="6">
    <source>
        <dbReference type="PROSITE" id="PS51192"/>
    </source>
</evidence>
<evidence type="ECO:0000313" key="8">
    <source>
        <dbReference type="EMBL" id="MBF4766615.1"/>
    </source>
</evidence>
<dbReference type="PROSITE" id="PS51194">
    <property type="entry name" value="HELICASE_CTER"/>
    <property type="match status" value="1"/>
</dbReference>
<evidence type="ECO:0000256" key="5">
    <source>
        <dbReference type="SAM" id="MobiDB-lite"/>
    </source>
</evidence>
<evidence type="ECO:0000256" key="4">
    <source>
        <dbReference type="ARBA" id="ARBA00022840"/>
    </source>
</evidence>
<comment type="caution">
    <text evidence="8">The sequence shown here is derived from an EMBL/GenBank/DDBJ whole genome shotgun (WGS) entry which is preliminary data.</text>
</comment>
<dbReference type="InterPro" id="IPR027417">
    <property type="entry name" value="P-loop_NTPase"/>
</dbReference>
<dbReference type="InterPro" id="IPR050615">
    <property type="entry name" value="ATP-dep_DNA_Helicase"/>
</dbReference>
<keyword evidence="3 8" id="KW-0347">Helicase</keyword>
<dbReference type="PROSITE" id="PS51192">
    <property type="entry name" value="HELICASE_ATP_BIND_1"/>
    <property type="match status" value="1"/>
</dbReference>
<sequence>MDARDNIAHAIGQVLSEQPGLTAREIASQLRHRLGLAVLTRRDVNRVLYKESRFSSDMGYVPRWALAGVAIGRVDRAATTRRVRAQLDELDRTATRSTQRTGTSSPRQGERTSLEVRWSEPWLLGLRPWQERALRAWFEARGRGIVEAVTGTGKTHLGLELALRMAAQGGSTTILVPTVVLQDQWARNLAEHAPQLTTARIGGGSQGSWQQADVTIAVAASAARRDIVPRGRPSLVVADEAHRYASKAWALSLRDSYHYRLGLTATLERDADSGVADVLLPYFHSKVFHYDYLQAVPEGVVAPFTLAMLPVDLTSEEHQEYERHSTTLGRAVAVLRAAGVIRDDEDHAMVRITRAAAGPAGYVRDAARDYQQAARQRRLVLARCRAKITALGRLAGIVAESRGTVVFAQAIETAELAAQTLRQAGAPASAIHSGMDMDERRANLDALRDQSIAALCAPKILDEGVDIPNIDLGVVLAASSTRRQMIQRMGRVIRLKPDGSHARFVVVYASHTVEDPGKGAHMSFLDVRSVAVRETTCRRGWTAADVVEALALPPGFGAPVTPARSSSPTTTAAASARSSRPERATVIGELQPQPNIPNTLHKTIGWARGIALEALADAYLASEDLSATTQVTARLREALENAAHLRWCDHTVRDCVVNGALVIDEQAGRSLKALGVARAKRATLVIRVDASDYRPAAVALSGQAAAGITTLWIRWAGRPSVPPPGVTVIDLTSN</sequence>
<dbReference type="RefSeq" id="WP_194694770.1">
    <property type="nucleotide sequence ID" value="NZ_JADKPO010000002.1"/>
</dbReference>
<feature type="domain" description="Helicase ATP-binding" evidence="6">
    <location>
        <begin position="135"/>
        <end position="285"/>
    </location>
</feature>
<name>A0A930VMK7_9ACTN</name>
<dbReference type="Pfam" id="PF04851">
    <property type="entry name" value="ResIII"/>
    <property type="match status" value="1"/>
</dbReference>
<dbReference type="InterPro" id="IPR006935">
    <property type="entry name" value="Helicase/UvrB_N"/>
</dbReference>
<feature type="domain" description="Helicase C-terminal" evidence="7">
    <location>
        <begin position="390"/>
        <end position="536"/>
    </location>
</feature>
<dbReference type="PANTHER" id="PTHR11274:SF0">
    <property type="entry name" value="GENERAL TRANSCRIPTION AND DNA REPAIR FACTOR IIH HELICASE SUBUNIT XPB"/>
    <property type="match status" value="1"/>
</dbReference>
<evidence type="ECO:0000256" key="2">
    <source>
        <dbReference type="ARBA" id="ARBA00022801"/>
    </source>
</evidence>
<dbReference type="GO" id="GO:0004386">
    <property type="term" value="F:helicase activity"/>
    <property type="evidence" value="ECO:0007669"/>
    <property type="project" value="UniProtKB-KW"/>
</dbReference>
<dbReference type="CDD" id="cd17926">
    <property type="entry name" value="DEXHc_RE"/>
    <property type="match status" value="1"/>
</dbReference>
<dbReference type="Proteomes" id="UP000660668">
    <property type="component" value="Unassembled WGS sequence"/>
</dbReference>
<gene>
    <name evidence="8" type="ORF">ISU10_02395</name>
</gene>
<dbReference type="AlphaFoldDB" id="A0A930VMK7"/>
<dbReference type="Gene3D" id="3.40.50.300">
    <property type="entry name" value="P-loop containing nucleotide triphosphate hydrolases"/>
    <property type="match status" value="2"/>
</dbReference>
<keyword evidence="1" id="KW-0547">Nucleotide-binding</keyword>
<evidence type="ECO:0000256" key="3">
    <source>
        <dbReference type="ARBA" id="ARBA00022806"/>
    </source>
</evidence>
<evidence type="ECO:0000259" key="7">
    <source>
        <dbReference type="PROSITE" id="PS51194"/>
    </source>
</evidence>
<protein>
    <submittedName>
        <fullName evidence="8">DEAD/DEAH box helicase</fullName>
    </submittedName>
</protein>
<dbReference type="Pfam" id="PF00271">
    <property type="entry name" value="Helicase_C"/>
    <property type="match status" value="1"/>
</dbReference>
<feature type="region of interest" description="Disordered" evidence="5">
    <location>
        <begin position="560"/>
        <end position="581"/>
    </location>
</feature>
<dbReference type="SMART" id="SM00487">
    <property type="entry name" value="DEXDc"/>
    <property type="match status" value="1"/>
</dbReference>
<accession>A0A930VMK7</accession>
<dbReference type="InterPro" id="IPR001650">
    <property type="entry name" value="Helicase_C-like"/>
</dbReference>
<keyword evidence="9" id="KW-1185">Reference proteome</keyword>
<organism evidence="8 9">
    <name type="scientific">Nocardioides agariphilus</name>
    <dbReference type="NCBI Taxonomy" id="433664"/>
    <lineage>
        <taxon>Bacteria</taxon>
        <taxon>Bacillati</taxon>
        <taxon>Actinomycetota</taxon>
        <taxon>Actinomycetes</taxon>
        <taxon>Propionibacteriales</taxon>
        <taxon>Nocardioidaceae</taxon>
        <taxon>Nocardioides</taxon>
    </lineage>
</organism>
<evidence type="ECO:0000256" key="1">
    <source>
        <dbReference type="ARBA" id="ARBA00022741"/>
    </source>
</evidence>
<dbReference type="GO" id="GO:0005524">
    <property type="term" value="F:ATP binding"/>
    <property type="evidence" value="ECO:0007669"/>
    <property type="project" value="UniProtKB-KW"/>
</dbReference>
<dbReference type="GO" id="GO:0003677">
    <property type="term" value="F:DNA binding"/>
    <property type="evidence" value="ECO:0007669"/>
    <property type="project" value="InterPro"/>
</dbReference>
<keyword evidence="2" id="KW-0378">Hydrolase</keyword>
<feature type="compositionally biased region" description="Polar residues" evidence="5">
    <location>
        <begin position="95"/>
        <end position="107"/>
    </location>
</feature>
<reference evidence="8" key="1">
    <citation type="submission" date="2020-11" db="EMBL/GenBank/DDBJ databases">
        <title>Nocardioides cynanchi sp. nov., isolated from soil of rhizosphere of Cynanchum wilfordii.</title>
        <authorList>
            <person name="Lee J.-S."/>
            <person name="Suh M.K."/>
            <person name="Kim J.-S."/>
        </authorList>
    </citation>
    <scope>NUCLEOTIDE SEQUENCE</scope>
    <source>
        <strain evidence="8">KCTC 19276</strain>
    </source>
</reference>
<dbReference type="EMBL" id="JADKPO010000002">
    <property type="protein sequence ID" value="MBF4766615.1"/>
    <property type="molecule type" value="Genomic_DNA"/>
</dbReference>
<keyword evidence="4" id="KW-0067">ATP-binding</keyword>